<reference evidence="1" key="1">
    <citation type="journal article" date="2015" name="Nature">
        <title>Complex archaea that bridge the gap between prokaryotes and eukaryotes.</title>
        <authorList>
            <person name="Spang A."/>
            <person name="Saw J.H."/>
            <person name="Jorgensen S.L."/>
            <person name="Zaremba-Niedzwiedzka K."/>
            <person name="Martijn J."/>
            <person name="Lind A.E."/>
            <person name="van Eijk R."/>
            <person name="Schleper C."/>
            <person name="Guy L."/>
            <person name="Ettema T.J."/>
        </authorList>
    </citation>
    <scope>NUCLEOTIDE SEQUENCE</scope>
</reference>
<sequence length="340" mass="39150">MKFLFRMFSLGLILFLFSLSHVLGQDKNPLEGFSIKGKAYFDYSYLLSSSGPLAESQGTGWNSFKFRRAYFTLEHKISDKFKFRFRTDADRKVDDKARPFLKHVYLEWGNLIPESKLYIGMTFTPIKEIAEAVWGYRGVEKTLMDVYKDQTGESVDFASADLGVALKGKIVKRLNYHVMVSNGAGYSHPEGDKYKKFAAQLQLLPVEGLTIAGYMDVEKQNVDSTNYTYRGDLLYKKGNLALGSEIFQYKDNQNSLKRSGYSLFGNYKVAKEIKIFARYDFYNPFIDVTGIDDDEITYIIIGFDYSPHKLVHVMPNIRFKSYADDRRSDVIALLTFELKY</sequence>
<dbReference type="InterPro" id="IPR023614">
    <property type="entry name" value="Porin_dom_sf"/>
</dbReference>
<protein>
    <recommendedName>
        <fullName evidence="2">Porin domain-containing protein</fullName>
    </recommendedName>
</protein>
<evidence type="ECO:0000313" key="1">
    <source>
        <dbReference type="EMBL" id="KKN34101.1"/>
    </source>
</evidence>
<gene>
    <name evidence="1" type="ORF">LCGC14_0797090</name>
</gene>
<dbReference type="SUPFAM" id="SSF56935">
    <property type="entry name" value="Porins"/>
    <property type="match status" value="1"/>
</dbReference>
<proteinExistence type="predicted"/>
<accession>A0A0F9SAS4</accession>
<comment type="caution">
    <text evidence="1">The sequence shown here is derived from an EMBL/GenBank/DDBJ whole genome shotgun (WGS) entry which is preliminary data.</text>
</comment>
<evidence type="ECO:0008006" key="2">
    <source>
        <dbReference type="Google" id="ProtNLM"/>
    </source>
</evidence>
<dbReference type="Gene3D" id="2.40.160.10">
    <property type="entry name" value="Porin"/>
    <property type="match status" value="1"/>
</dbReference>
<dbReference type="AlphaFoldDB" id="A0A0F9SAS4"/>
<dbReference type="EMBL" id="LAZR01002128">
    <property type="protein sequence ID" value="KKN34101.1"/>
    <property type="molecule type" value="Genomic_DNA"/>
</dbReference>
<organism evidence="1">
    <name type="scientific">marine sediment metagenome</name>
    <dbReference type="NCBI Taxonomy" id="412755"/>
    <lineage>
        <taxon>unclassified sequences</taxon>
        <taxon>metagenomes</taxon>
        <taxon>ecological metagenomes</taxon>
    </lineage>
</organism>
<name>A0A0F9SAS4_9ZZZZ</name>